<proteinExistence type="predicted"/>
<dbReference type="HOGENOM" id="CLU_088506_0_0_9"/>
<accession>I5AV02</accession>
<dbReference type="AlphaFoldDB" id="I5AV02"/>
<keyword evidence="2" id="KW-0472">Membrane</keyword>
<evidence type="ECO:0000313" key="4">
    <source>
        <dbReference type="Proteomes" id="UP000005753"/>
    </source>
</evidence>
<dbReference type="eggNOG" id="ENOG5032WQX">
    <property type="taxonomic scope" value="Bacteria"/>
</dbReference>
<feature type="compositionally biased region" description="Basic and acidic residues" evidence="1">
    <location>
        <begin position="116"/>
        <end position="138"/>
    </location>
</feature>
<sequence length="277" mass="30457">MSETKKYIIFGLIVLALLVAGNGMIYVKQDRKCPEITFPSEEVTYEAGTDQSVLMDGVVALDGKDGDVTETLRVAEVLPSDDNQTAMVVYFAKDRSNNVVRRTRKVNYIADTKSADEAEASKKKEETGKDEKDKKSEEQTASSASEQGEEQVSSSSTEQLTSTSGSSVTDGMDEDVKEAHKEGAKNNDEAIKLLDNNAPRLYLKQYAVQMGLGQDFDPLHYIGTLKDEKDSESELAKRVTVKGQVNNQETGVYRLEIYVVDVDGNQSNIATLAVFVK</sequence>
<reference evidence="3 4" key="1">
    <citation type="submission" date="2010-08" db="EMBL/GenBank/DDBJ databases">
        <authorList>
            <consortium name="US DOE Joint Genome Institute (JGI-PGF)"/>
            <person name="Lucas S."/>
            <person name="Copeland A."/>
            <person name="Lapidus A."/>
            <person name="Cheng J.-F."/>
            <person name="Bruce D."/>
            <person name="Goodwin L."/>
            <person name="Pitluck S."/>
            <person name="Land M.L."/>
            <person name="Hauser L."/>
            <person name="Chang Y.-J."/>
            <person name="Anderson I.J."/>
            <person name="Johnson E."/>
            <person name="Mulhopadhyay B."/>
            <person name="Kyrpides N."/>
            <person name="Woyke T.J."/>
        </authorList>
    </citation>
    <scope>NUCLEOTIDE SEQUENCE [LARGE SCALE GENOMIC DNA]</scope>
    <source>
        <strain evidence="3 4">6</strain>
    </source>
</reference>
<gene>
    <name evidence="3" type="ORF">EubceDRAFT1_1850</name>
</gene>
<evidence type="ECO:0000313" key="3">
    <source>
        <dbReference type="EMBL" id="EIM57625.1"/>
    </source>
</evidence>
<keyword evidence="2" id="KW-1133">Transmembrane helix</keyword>
<evidence type="ECO:0000256" key="1">
    <source>
        <dbReference type="SAM" id="MobiDB-lite"/>
    </source>
</evidence>
<evidence type="ECO:0008006" key="5">
    <source>
        <dbReference type="Google" id="ProtNLM"/>
    </source>
</evidence>
<feature type="compositionally biased region" description="Basic and acidic residues" evidence="1">
    <location>
        <begin position="177"/>
        <end position="190"/>
    </location>
</feature>
<feature type="region of interest" description="Disordered" evidence="1">
    <location>
        <begin position="116"/>
        <end position="190"/>
    </location>
</feature>
<protein>
    <recommendedName>
        <fullName evidence="5">Pesticidal crystal protein Cry22Aa Ig-like domain-containing protein</fullName>
    </recommendedName>
</protein>
<dbReference type="Gene3D" id="2.60.40.10">
    <property type="entry name" value="Immunoglobulins"/>
    <property type="match status" value="2"/>
</dbReference>
<feature type="transmembrane region" description="Helical" evidence="2">
    <location>
        <begin position="7"/>
        <end position="27"/>
    </location>
</feature>
<keyword evidence="2" id="KW-0812">Transmembrane</keyword>
<dbReference type="OrthoDB" id="1972074at2"/>
<dbReference type="Proteomes" id="UP000005753">
    <property type="component" value="Chromosome"/>
</dbReference>
<evidence type="ECO:0000256" key="2">
    <source>
        <dbReference type="SAM" id="Phobius"/>
    </source>
</evidence>
<name>I5AV02_EUBC6</name>
<organism evidence="3 4">
    <name type="scientific">Eubacterium cellulosolvens (strain ATCC 43171 / JCM 9499 / 6)</name>
    <name type="common">Cillobacterium cellulosolvens</name>
    <dbReference type="NCBI Taxonomy" id="633697"/>
    <lineage>
        <taxon>Bacteria</taxon>
        <taxon>Bacillati</taxon>
        <taxon>Bacillota</taxon>
        <taxon>Clostridia</taxon>
        <taxon>Eubacteriales</taxon>
        <taxon>Eubacteriaceae</taxon>
        <taxon>Eubacterium</taxon>
    </lineage>
</organism>
<reference evidence="3 4" key="2">
    <citation type="submission" date="2012-02" db="EMBL/GenBank/DDBJ databases">
        <title>Improved High-Quality Draft sequence of Eubacterium cellulosolvens 6.</title>
        <authorList>
            <consortium name="US DOE Joint Genome Institute"/>
            <person name="Lucas S."/>
            <person name="Han J."/>
            <person name="Lapidus A."/>
            <person name="Cheng J.-F."/>
            <person name="Goodwin L."/>
            <person name="Pitluck S."/>
            <person name="Peters L."/>
            <person name="Mikhailova N."/>
            <person name="Gu W."/>
            <person name="Detter J.C."/>
            <person name="Han C."/>
            <person name="Tapia R."/>
            <person name="Land M."/>
            <person name="Hauser L."/>
            <person name="Kyrpides N."/>
            <person name="Ivanova N."/>
            <person name="Pagani I."/>
            <person name="Johnson E."/>
            <person name="Mukhopadhyay B."/>
            <person name="Anderson I."/>
            <person name="Woyke T."/>
        </authorList>
    </citation>
    <scope>NUCLEOTIDE SEQUENCE [LARGE SCALE GENOMIC DNA]</scope>
    <source>
        <strain evidence="3 4">6</strain>
    </source>
</reference>
<dbReference type="InterPro" id="IPR013783">
    <property type="entry name" value="Ig-like_fold"/>
</dbReference>
<dbReference type="EMBL" id="CM001487">
    <property type="protein sequence ID" value="EIM57625.1"/>
    <property type="molecule type" value="Genomic_DNA"/>
</dbReference>
<feature type="compositionally biased region" description="Low complexity" evidence="1">
    <location>
        <begin position="139"/>
        <end position="167"/>
    </location>
</feature>
<dbReference type="STRING" id="633697.EubceDRAFT1_1850"/>
<keyword evidence="4" id="KW-1185">Reference proteome</keyword>